<evidence type="ECO:0000256" key="7">
    <source>
        <dbReference type="PROSITE-ProRule" id="PRU00169"/>
    </source>
</evidence>
<dbReference type="InterPro" id="IPR011009">
    <property type="entry name" value="Kinase-like_dom_sf"/>
</dbReference>
<dbReference type="Pfam" id="PF00069">
    <property type="entry name" value="Pkinase"/>
    <property type="match status" value="1"/>
</dbReference>
<evidence type="ECO:0000259" key="10">
    <source>
        <dbReference type="PROSITE" id="PS50109"/>
    </source>
</evidence>
<dbReference type="InterPro" id="IPR008271">
    <property type="entry name" value="Ser/Thr_kinase_AS"/>
</dbReference>
<dbReference type="SMART" id="SM00387">
    <property type="entry name" value="HATPase_c"/>
    <property type="match status" value="2"/>
</dbReference>
<dbReference type="Pfam" id="PF00512">
    <property type="entry name" value="HisKA"/>
    <property type="match status" value="1"/>
</dbReference>
<feature type="domain" description="Histidine kinase" evidence="10">
    <location>
        <begin position="1636"/>
        <end position="1873"/>
    </location>
</feature>
<evidence type="ECO:0000259" key="12">
    <source>
        <dbReference type="PROSITE" id="PS50112"/>
    </source>
</evidence>
<dbReference type="Pfam" id="PF13191">
    <property type="entry name" value="AAA_16"/>
    <property type="match status" value="1"/>
</dbReference>
<dbReference type="Gene3D" id="3.30.450.40">
    <property type="match status" value="1"/>
</dbReference>
<dbReference type="Proteomes" id="UP001442494">
    <property type="component" value="Unassembled WGS sequence"/>
</dbReference>
<keyword evidence="5" id="KW-0418">Kinase</keyword>
<keyword evidence="4" id="KW-0808">Transferase</keyword>
<dbReference type="Pfam" id="PF01590">
    <property type="entry name" value="GAF"/>
    <property type="match status" value="1"/>
</dbReference>
<evidence type="ECO:0000256" key="8">
    <source>
        <dbReference type="SAM" id="Coils"/>
    </source>
</evidence>
<dbReference type="Gene3D" id="3.30.565.10">
    <property type="entry name" value="Histidine kinase-like ATPase, C-terminal domain"/>
    <property type="match status" value="2"/>
</dbReference>
<evidence type="ECO:0000313" key="14">
    <source>
        <dbReference type="EMBL" id="MEP0865085.1"/>
    </source>
</evidence>
<dbReference type="SUPFAM" id="SSF55874">
    <property type="entry name" value="ATPase domain of HSP90 chaperone/DNA topoisomerase II/histidine kinase"/>
    <property type="match status" value="3"/>
</dbReference>
<feature type="domain" description="PAC" evidence="13">
    <location>
        <begin position="1582"/>
        <end position="1632"/>
    </location>
</feature>
<keyword evidence="3 7" id="KW-0597">Phosphoprotein</keyword>
<evidence type="ECO:0000256" key="2">
    <source>
        <dbReference type="ARBA" id="ARBA00012438"/>
    </source>
</evidence>
<comment type="caution">
    <text evidence="14">The sequence shown here is derived from an EMBL/GenBank/DDBJ whole genome shotgun (WGS) entry which is preliminary data.</text>
</comment>
<dbReference type="InterPro" id="IPR029016">
    <property type="entry name" value="GAF-like_dom_sf"/>
</dbReference>
<dbReference type="EMBL" id="JAMPKK010000021">
    <property type="protein sequence ID" value="MEP0865085.1"/>
    <property type="molecule type" value="Genomic_DNA"/>
</dbReference>
<dbReference type="PROSITE" id="PS50109">
    <property type="entry name" value="HIS_KIN"/>
    <property type="match status" value="2"/>
</dbReference>
<evidence type="ECO:0000313" key="15">
    <source>
        <dbReference type="Proteomes" id="UP001442494"/>
    </source>
</evidence>
<dbReference type="CDD" id="cd16922">
    <property type="entry name" value="HATPase_EvgS-ArcB-TorS-like"/>
    <property type="match status" value="1"/>
</dbReference>
<dbReference type="CDD" id="cd00082">
    <property type="entry name" value="HisKA"/>
    <property type="match status" value="2"/>
</dbReference>
<evidence type="ECO:0000259" key="11">
    <source>
        <dbReference type="PROSITE" id="PS50110"/>
    </source>
</evidence>
<dbReference type="SMART" id="SM00448">
    <property type="entry name" value="REC"/>
    <property type="match status" value="1"/>
</dbReference>
<dbReference type="Gene3D" id="3.40.50.300">
    <property type="entry name" value="P-loop containing nucleotide triphosphate hydrolases"/>
    <property type="match status" value="1"/>
</dbReference>
<dbReference type="Gene3D" id="1.10.287.130">
    <property type="match status" value="2"/>
</dbReference>
<keyword evidence="15" id="KW-1185">Reference proteome</keyword>
<dbReference type="InterPro" id="IPR053159">
    <property type="entry name" value="Hybrid_Histidine_Kinase"/>
</dbReference>
<dbReference type="EC" id="2.7.13.3" evidence="2"/>
<dbReference type="SUPFAM" id="SSF52172">
    <property type="entry name" value="CheY-like"/>
    <property type="match status" value="1"/>
</dbReference>
<evidence type="ECO:0000259" key="13">
    <source>
        <dbReference type="PROSITE" id="PS50113"/>
    </source>
</evidence>
<feature type="domain" description="PAS" evidence="12">
    <location>
        <begin position="1510"/>
        <end position="1575"/>
    </location>
</feature>
<dbReference type="PROSITE" id="PS50011">
    <property type="entry name" value="PROTEIN_KINASE_DOM"/>
    <property type="match status" value="1"/>
</dbReference>
<dbReference type="CDD" id="cd14014">
    <property type="entry name" value="STKc_PknB_like"/>
    <property type="match status" value="1"/>
</dbReference>
<dbReference type="Pfam" id="PF02518">
    <property type="entry name" value="HATPase_c"/>
    <property type="match status" value="2"/>
</dbReference>
<keyword evidence="14" id="KW-0547">Nucleotide-binding</keyword>
<dbReference type="InterPro" id="IPR000700">
    <property type="entry name" value="PAS-assoc_C"/>
</dbReference>
<sequence>MLTIPGYKDLIKIHESSKTVVYRGYSDRDQQPIIAKFLRKEYPDLTDVAKFTHQYEITKNLNLPGIVQPIKLQKHKNFLVLIFEDFGGESLKDNITSQRIELLDFLQIAIQLSETIGQIHKHKIIHKDIKPQNIIINPKTGLVKITDFSISSLLSVENQTISNPNLLEGTLAYMSPEQTGRMNRSIDYRTDFYSLGVTFYEMLTGQLPFQSSDPMELIHCHIAKQPEIPHARNQDIPQALSALVMKLLSKTAEDRYQSAFGIKADLECCLNQLNNTGRIENFSLSKYDISDKFQISQKLYGREAEIAVLMNAFERVSLGTTEIVLVSGFSGIGKSALVNEIHKPIVRQRGYFISGKFDQFKRNVPYDSLIQAFQKLMRQLLTETEEQIFVWKRKLLTALSSNGQVIIEVIPEVELIIGKQPPVPELEPAESRNRFNLVFQKFISVFTTKEHPLVLFLDDLQWADSASLKLLQLLMTTPNSQYLLMIGAYRDNEVNATHPLMLALNEIKAYGTVINNIALEPLSIKDVNQLVADTLHCPIEKTPLLAELIFHKTHGNPFFLTQFLKSLYEENLVTFNSESSCWQWNLEQIQTMQITDNVVELMVKKIQKLDPNTQNVMKLAACIGNEFNLKILSIVNEKPQIETSDTLEEAVKEGLILPIGDAYKYIQSYVDDADGTNTNQEIVVSYRFLHDRVQQAVYSLIPEADKQQVHLKVGQLIIINASASELEDKIFDIVNQLNLGKNLITSQEEKYFLAKLNLTAGTKAKLSSAFEPALKYITAGMELLVEHSWETQYELALSLHMERADCEYLNGNIEDSEKFFEVILNKATSKIEKANVYISKVIIKTALVKPQEAVKISKEGLRLFGIDIPDDETELKSLIDRENRILQLNIEDKKVTELINAPEMTEPEQIILTKLLTNTIMPARFVNKDLAYAVILKTVNISLTYGNSNVTSFAYMSYGLALAGIDEFETAYEFGSLALKLNDKFNNLALKPRLYSVFSNYINHWKNHLKTDYKYLKYGFETAIEVGDFQWATYLVFYLVVKLFMKGDALDSLYQEYQKYNEFLKQKSGAFYDFLKLTQEIICILQGETIEDESFEREKHINEIKKLAGIQITYCIFESQRLYLSENYADAVVMAREAEKLVPTVFASILVPEHYFYYTLIQANLYPALSDTDKEPAMENMLANTETMRKWAESCPQNFLHKYLLMSAELARITDKPQEAMNLYERAIKSAQENDYIQNEAIANELAAKFYLAKGFDLIAKAYFTETRYGYLKWGAIAKAKALEEKYSQFYSATSITNTKEAKTSSVASTSGEAGALDLTTIVKASQALAGEIVLSKLLEKLMKIVIENAGAQKGFLILEESGNLVIAAEGAVDQSEISVLQYTPIESSQKVSTAIANYVKRTKENLVLNDAVNEGLFKSDIYVLQHQPKSILCTPIIKQTQLLGLLYLENNLTTNAFTPKRLEVLEILSSQIAISLENAKLYDEMTALNADLKQEISERKQAEAQLSDSEERFRIIAETTPIPLIITRITDGLVLYANDVCSSSLGVSTKELIGRKAPDFQYYPTERQKIVKMLAQNGYVHNYELLAKKLDGTLFWINLSIQPITFNGERAMLSAFFDINERKRMEELKDEFLANTSHELRTPLNGIIGIAESLIDGATGKLPEKTISNLAMVVSSGRRLSNLVNDILDFAKLKHGNLALQIKPVAMHAIANVVLTLSQPLIGTKPLQLRNSIDSLTPPVDADEDRLQQILSNLVGNAIKFTDTGVVEVSAKLIESSIESEELNLNSSTQKSLTPCLEISVSDTGIGIPADSLDRIFESFEQADGTTARVYGGTGLGLAITKQLVELHGSKICVESTVGKGSRFSFTLPLSQNVEIPTTSLQKTSSLTKFKELPEISKSKLNIQGNTTQQSLTEIKTNEGDFKILIVDDEPINIQVLVNYLSEQNYTISQASNGIEALSIIENGLRPDMILLDVMMPRMTGYEVCQKIREQFSPSELPILMLTAKNQVSDLVEGFNSGANDYLTKPISKNELLARINIHLQLANLEALQQSEEREREKAQQLELTLRELQRTQSQLIQAEKMSALGQLVAGVAHEINNPVNFIYGNLSHANSYAQDLLKLLELYQQHYPNPVPEIVSQVEEIELEYLKEDLPKIINSMEMGAERINQIVLSLRNFSRLDQAEMKAVDIHSGIDSSLVILQSRLKERPGQPEIQIIKEYGDLPPVYCYAGQLNQVFMNLLTNAIDALEMVGEGWEMSNGEFPIHNQTMFCEKPEVGGRTSHPSNLSSISPKIASKSGDVLGIINLPKNRAEIQNREIRICTEVLEGDQIAIRIADNGLGIPPEVQQRIFDPFFTTKPVGKGTGLGLSISYQIVVDKHGGQIECLSTPGIGTEFVIIVPIRQNCL</sequence>
<dbReference type="SUPFAM" id="SSF52540">
    <property type="entry name" value="P-loop containing nucleoside triphosphate hydrolases"/>
    <property type="match status" value="1"/>
</dbReference>
<dbReference type="InterPro" id="IPR003661">
    <property type="entry name" value="HisK_dim/P_dom"/>
</dbReference>
<evidence type="ECO:0000256" key="4">
    <source>
        <dbReference type="ARBA" id="ARBA00022679"/>
    </source>
</evidence>
<dbReference type="InterPro" id="IPR036097">
    <property type="entry name" value="HisK_dim/P_sf"/>
</dbReference>
<dbReference type="RefSeq" id="WP_190423351.1">
    <property type="nucleotide sequence ID" value="NZ_JAMPKK010000021.1"/>
</dbReference>
<dbReference type="PROSITE" id="PS50113">
    <property type="entry name" value="PAC"/>
    <property type="match status" value="1"/>
</dbReference>
<feature type="domain" description="Histidine kinase" evidence="10">
    <location>
        <begin position="2092"/>
        <end position="2401"/>
    </location>
</feature>
<name>A0ABV0JP98_9CYAN</name>
<dbReference type="PROSITE" id="PS50110">
    <property type="entry name" value="RESPONSE_REGULATORY"/>
    <property type="match status" value="1"/>
</dbReference>
<organism evidence="14 15">
    <name type="scientific">Funiculus sociatus GB2-A5</name>
    <dbReference type="NCBI Taxonomy" id="2933946"/>
    <lineage>
        <taxon>Bacteria</taxon>
        <taxon>Bacillati</taxon>
        <taxon>Cyanobacteriota</taxon>
        <taxon>Cyanophyceae</taxon>
        <taxon>Coleofasciculales</taxon>
        <taxon>Coleofasciculaceae</taxon>
        <taxon>Funiculus</taxon>
    </lineage>
</organism>
<feature type="modified residue" description="4-aspartylphosphate" evidence="7">
    <location>
        <position position="1974"/>
    </location>
</feature>
<dbReference type="SUPFAM" id="SSF55781">
    <property type="entry name" value="GAF domain-like"/>
    <property type="match status" value="1"/>
</dbReference>
<dbReference type="InterPro" id="IPR001789">
    <property type="entry name" value="Sig_transdc_resp-reg_receiver"/>
</dbReference>
<gene>
    <name evidence="14" type="ORF">NDI37_11460</name>
</gene>
<keyword evidence="8" id="KW-0175">Coiled coil</keyword>
<evidence type="ECO:0000256" key="6">
    <source>
        <dbReference type="ARBA" id="ARBA00023012"/>
    </source>
</evidence>
<feature type="domain" description="Protein kinase" evidence="9">
    <location>
        <begin position="7"/>
        <end position="270"/>
    </location>
</feature>
<dbReference type="InterPro" id="IPR005467">
    <property type="entry name" value="His_kinase_dom"/>
</dbReference>
<protein>
    <recommendedName>
        <fullName evidence="2">histidine kinase</fullName>
        <ecNumber evidence="2">2.7.13.3</ecNumber>
    </recommendedName>
</protein>
<evidence type="ECO:0000256" key="3">
    <source>
        <dbReference type="ARBA" id="ARBA00022553"/>
    </source>
</evidence>
<dbReference type="InterPro" id="IPR011006">
    <property type="entry name" value="CheY-like_superfamily"/>
</dbReference>
<dbReference type="InterPro" id="IPR027417">
    <property type="entry name" value="P-loop_NTPase"/>
</dbReference>
<dbReference type="SMART" id="SM00091">
    <property type="entry name" value="PAS"/>
    <property type="match status" value="1"/>
</dbReference>
<feature type="domain" description="Response regulatory" evidence="11">
    <location>
        <begin position="1924"/>
        <end position="2041"/>
    </location>
</feature>
<dbReference type="PROSITE" id="PS00108">
    <property type="entry name" value="PROTEIN_KINASE_ST"/>
    <property type="match status" value="1"/>
</dbReference>
<dbReference type="InterPro" id="IPR003594">
    <property type="entry name" value="HATPase_dom"/>
</dbReference>
<dbReference type="SMART" id="SM00065">
    <property type="entry name" value="GAF"/>
    <property type="match status" value="1"/>
</dbReference>
<dbReference type="Pfam" id="PF13426">
    <property type="entry name" value="PAS_9"/>
    <property type="match status" value="1"/>
</dbReference>
<dbReference type="Gene3D" id="3.30.450.20">
    <property type="entry name" value="PAS domain"/>
    <property type="match status" value="1"/>
</dbReference>
<dbReference type="InterPro" id="IPR003018">
    <property type="entry name" value="GAF"/>
</dbReference>
<dbReference type="GO" id="GO:0005524">
    <property type="term" value="F:ATP binding"/>
    <property type="evidence" value="ECO:0007669"/>
    <property type="project" value="UniProtKB-KW"/>
</dbReference>
<dbReference type="Pfam" id="PF00072">
    <property type="entry name" value="Response_reg"/>
    <property type="match status" value="1"/>
</dbReference>
<dbReference type="Gene3D" id="1.10.510.10">
    <property type="entry name" value="Transferase(Phosphotransferase) domain 1"/>
    <property type="match status" value="1"/>
</dbReference>
<dbReference type="NCBIfam" id="TIGR00229">
    <property type="entry name" value="sensory_box"/>
    <property type="match status" value="1"/>
</dbReference>
<feature type="coiled-coil region" evidence="8">
    <location>
        <begin position="1479"/>
        <end position="1513"/>
    </location>
</feature>
<dbReference type="SUPFAM" id="SSF47384">
    <property type="entry name" value="Homodimeric domain of signal transducing histidine kinase"/>
    <property type="match status" value="1"/>
</dbReference>
<proteinExistence type="predicted"/>
<comment type="catalytic activity">
    <reaction evidence="1">
        <text>ATP + protein L-histidine = ADP + protein N-phospho-L-histidine.</text>
        <dbReference type="EC" id="2.7.13.3"/>
    </reaction>
</comment>
<keyword evidence="14" id="KW-0067">ATP-binding</keyword>
<dbReference type="SMART" id="SM00220">
    <property type="entry name" value="S_TKc"/>
    <property type="match status" value="1"/>
</dbReference>
<dbReference type="InterPro" id="IPR000719">
    <property type="entry name" value="Prot_kinase_dom"/>
</dbReference>
<feature type="coiled-coil region" evidence="8">
    <location>
        <begin position="2041"/>
        <end position="2083"/>
    </location>
</feature>
<evidence type="ECO:0000256" key="5">
    <source>
        <dbReference type="ARBA" id="ARBA00022777"/>
    </source>
</evidence>
<dbReference type="PROSITE" id="PS50112">
    <property type="entry name" value="PAS"/>
    <property type="match status" value="1"/>
</dbReference>
<dbReference type="Gene3D" id="3.40.50.2300">
    <property type="match status" value="1"/>
</dbReference>
<evidence type="ECO:0000256" key="1">
    <source>
        <dbReference type="ARBA" id="ARBA00000085"/>
    </source>
</evidence>
<dbReference type="PRINTS" id="PR00344">
    <property type="entry name" value="BCTRLSENSOR"/>
</dbReference>
<dbReference type="InterPro" id="IPR035965">
    <property type="entry name" value="PAS-like_dom_sf"/>
</dbReference>
<dbReference type="InterPro" id="IPR004358">
    <property type="entry name" value="Sig_transdc_His_kin-like_C"/>
</dbReference>
<dbReference type="SMART" id="SM00388">
    <property type="entry name" value="HisKA"/>
    <property type="match status" value="2"/>
</dbReference>
<evidence type="ECO:0000259" key="9">
    <source>
        <dbReference type="PROSITE" id="PS50011"/>
    </source>
</evidence>
<dbReference type="PANTHER" id="PTHR43642:SF1">
    <property type="entry name" value="HYBRID SIGNAL TRANSDUCTION HISTIDINE KINASE G"/>
    <property type="match status" value="1"/>
</dbReference>
<reference evidence="14 15" key="1">
    <citation type="submission" date="2022-04" db="EMBL/GenBank/DDBJ databases">
        <title>Positive selection, recombination, and allopatry shape intraspecific diversity of widespread and dominant cyanobacteria.</title>
        <authorList>
            <person name="Wei J."/>
            <person name="Shu W."/>
            <person name="Hu C."/>
        </authorList>
    </citation>
    <scope>NUCLEOTIDE SEQUENCE [LARGE SCALE GENOMIC DNA]</scope>
    <source>
        <strain evidence="14 15">GB2-A5</strain>
    </source>
</reference>
<accession>A0ABV0JP98</accession>
<dbReference type="InterPro" id="IPR041664">
    <property type="entry name" value="AAA_16"/>
</dbReference>
<dbReference type="SUPFAM" id="SSF55785">
    <property type="entry name" value="PYP-like sensor domain (PAS domain)"/>
    <property type="match status" value="1"/>
</dbReference>
<dbReference type="InterPro" id="IPR000014">
    <property type="entry name" value="PAS"/>
</dbReference>
<dbReference type="SUPFAM" id="SSF56112">
    <property type="entry name" value="Protein kinase-like (PK-like)"/>
    <property type="match status" value="1"/>
</dbReference>
<dbReference type="InterPro" id="IPR036890">
    <property type="entry name" value="HATPase_C_sf"/>
</dbReference>
<dbReference type="PANTHER" id="PTHR43642">
    <property type="entry name" value="HYBRID SIGNAL TRANSDUCTION HISTIDINE KINASE G"/>
    <property type="match status" value="1"/>
</dbReference>
<dbReference type="CDD" id="cd00130">
    <property type="entry name" value="PAS"/>
    <property type="match status" value="1"/>
</dbReference>
<keyword evidence="6" id="KW-0902">Two-component regulatory system</keyword>